<feature type="domain" description="Fido" evidence="4">
    <location>
        <begin position="108"/>
        <end position="262"/>
    </location>
</feature>
<dbReference type="EMBL" id="FNEH01000042">
    <property type="protein sequence ID" value="SDJ30300.1"/>
    <property type="molecule type" value="Genomic_DNA"/>
</dbReference>
<dbReference type="EMBL" id="QICM01000044">
    <property type="protein sequence ID" value="PXV61270.1"/>
    <property type="molecule type" value="Genomic_DNA"/>
</dbReference>
<evidence type="ECO:0000256" key="3">
    <source>
        <dbReference type="PIRSR" id="PIRSR640198-3"/>
    </source>
</evidence>
<evidence type="ECO:0000259" key="4">
    <source>
        <dbReference type="PROSITE" id="PS51459"/>
    </source>
</evidence>
<dbReference type="Proteomes" id="UP000198612">
    <property type="component" value="Unassembled WGS sequence"/>
</dbReference>
<dbReference type="SUPFAM" id="SSF140931">
    <property type="entry name" value="Fic-like"/>
    <property type="match status" value="1"/>
</dbReference>
<dbReference type="AlphaFoldDB" id="A0A1G6MUG3"/>
<dbReference type="EMBL" id="FNBJ01000070">
    <property type="protein sequence ID" value="SDG24955.1"/>
    <property type="molecule type" value="Genomic_DNA"/>
</dbReference>
<dbReference type="PANTHER" id="PTHR13504">
    <property type="entry name" value="FIDO DOMAIN-CONTAINING PROTEIN DDB_G0283145"/>
    <property type="match status" value="1"/>
</dbReference>
<dbReference type="Proteomes" id="UP000199519">
    <property type="component" value="Unassembled WGS sequence"/>
</dbReference>
<dbReference type="GO" id="GO:0005524">
    <property type="term" value="F:ATP binding"/>
    <property type="evidence" value="ECO:0007669"/>
    <property type="project" value="UniProtKB-KW"/>
</dbReference>
<dbReference type="Proteomes" id="UP000198945">
    <property type="component" value="Unassembled WGS sequence"/>
</dbReference>
<protein>
    <submittedName>
        <fullName evidence="6">Fic family protein</fullName>
    </submittedName>
</protein>
<evidence type="ECO:0000313" key="16">
    <source>
        <dbReference type="Proteomes" id="UP000324896"/>
    </source>
</evidence>
<keyword evidence="13" id="KW-1185">Reference proteome</keyword>
<feature type="binding site" evidence="2">
    <location>
        <begin position="200"/>
        <end position="207"/>
    </location>
    <ligand>
        <name>ATP</name>
        <dbReference type="ChEBI" id="CHEBI:30616"/>
    </ligand>
</feature>
<dbReference type="RefSeq" id="WP_089717760.1">
    <property type="nucleotide sequence ID" value="NZ_FMYT01000009.1"/>
</dbReference>
<dbReference type="EMBL" id="SOEF01000015">
    <property type="protein sequence ID" value="TDX43680.1"/>
    <property type="molecule type" value="Genomic_DNA"/>
</dbReference>
<dbReference type="EMBL" id="FOHG01000063">
    <property type="protein sequence ID" value="SET28002.1"/>
    <property type="molecule type" value="Genomic_DNA"/>
</dbReference>
<reference evidence="11 13" key="1">
    <citation type="submission" date="2016-10" db="EMBL/GenBank/DDBJ databases">
        <authorList>
            <person name="Varghese N."/>
            <person name="Submissions S."/>
        </authorList>
    </citation>
    <scope>NUCLEOTIDE SEQUENCE [LARGE SCALE GENOMIC DNA]</scope>
    <source>
        <strain evidence="6 16">WG10</strain>
        <strain evidence="7 13">WG2</strain>
        <strain evidence="9 11">WG5</strain>
    </source>
</reference>
<dbReference type="InterPro" id="IPR036597">
    <property type="entry name" value="Fido-like_dom_sf"/>
</dbReference>
<dbReference type="InterPro" id="IPR003812">
    <property type="entry name" value="Fido"/>
</dbReference>
<evidence type="ECO:0000313" key="5">
    <source>
        <dbReference type="EMBL" id="PXV61270.1"/>
    </source>
</evidence>
<dbReference type="Proteomes" id="UP000247389">
    <property type="component" value="Unassembled WGS sequence"/>
</dbReference>
<feature type="active site" evidence="1">
    <location>
        <position position="196"/>
    </location>
</feature>
<proteinExistence type="predicted"/>
<evidence type="ECO:0000313" key="15">
    <source>
        <dbReference type="Proteomes" id="UP000295472"/>
    </source>
</evidence>
<dbReference type="InterPro" id="IPR040198">
    <property type="entry name" value="Fido_containing"/>
</dbReference>
<dbReference type="Proteomes" id="UP000324896">
    <property type="component" value="Unassembled WGS sequence"/>
</dbReference>
<gene>
    <name evidence="10" type="ORF">C7954_11561</name>
    <name evidence="5" type="ORF">C8C78_14414</name>
    <name evidence="6" type="ORF">SAMN04488597_10976</name>
    <name evidence="7" type="ORF">SAMN04488598_1705</name>
    <name evidence="9" type="ORF">SAMN04515652_1635</name>
    <name evidence="8" type="ORF">SAMN04515654_14215</name>
</gene>
<feature type="binding site" evidence="2">
    <location>
        <begin position="238"/>
        <end position="239"/>
    </location>
    <ligand>
        <name>ATP</name>
        <dbReference type="ChEBI" id="CHEBI:30616"/>
    </ligand>
</feature>
<dbReference type="Pfam" id="PF02661">
    <property type="entry name" value="Fic"/>
    <property type="match status" value="1"/>
</dbReference>
<evidence type="ECO:0000313" key="13">
    <source>
        <dbReference type="Proteomes" id="UP000199519"/>
    </source>
</evidence>
<dbReference type="GeneID" id="57012784"/>
<feature type="site" description="Important for autoinhibition of adenylyltransferase activity" evidence="3">
    <location>
        <position position="62"/>
    </location>
</feature>
<dbReference type="PROSITE" id="PS51459">
    <property type="entry name" value="FIDO"/>
    <property type="match status" value="1"/>
</dbReference>
<dbReference type="EMBL" id="FMYT01000009">
    <property type="protein sequence ID" value="SDC59071.1"/>
    <property type="molecule type" value="Genomic_DNA"/>
</dbReference>
<dbReference type="PANTHER" id="PTHR13504:SF38">
    <property type="entry name" value="FIDO DOMAIN-CONTAINING PROTEIN"/>
    <property type="match status" value="1"/>
</dbReference>
<name>A0A1G6MUG3_9FIRM</name>
<accession>A0A1G6MUG3</accession>
<keyword evidence="2" id="KW-0067">ATP-binding</keyword>
<evidence type="ECO:0000256" key="1">
    <source>
        <dbReference type="PIRSR" id="PIRSR640198-1"/>
    </source>
</evidence>
<reference evidence="5 14" key="3">
    <citation type="submission" date="2018-04" db="EMBL/GenBank/DDBJ databases">
        <title>Subsurface microbial communities from deep shales in Ohio and West Virginia, USA.</title>
        <authorList>
            <person name="Wrighton K."/>
        </authorList>
    </citation>
    <scope>NUCLEOTIDE SEQUENCE [LARGE SCALE GENOMIC DNA]</scope>
    <source>
        <strain evidence="10 15">DSMZ 11287</strain>
        <strain evidence="5 14">MSL28</strain>
    </source>
</reference>
<evidence type="ECO:0000313" key="12">
    <source>
        <dbReference type="Proteomes" id="UP000198945"/>
    </source>
</evidence>
<keyword evidence="2" id="KW-0547">Nucleotide-binding</keyword>
<sequence length="348" mass="39983">MMSFKNDRLKKLDIPMNIVKLIGKINEYKGKQDLYIEQSPQILEKLQEVAVIKSTKASNSIEGIVITDKRLKEIMKDDTNLRERSEGEIAGYRDVLNTIHSSYDAIPVTSNIILQLHRDMYKYISEKGGSWKSQDNIIGEILPNGEKFVRFKPVAASNTAAAMDSLCNFLNNEMQEENIEPLILIGSFILDFLCIHPFNDGNGRISRLLTLLLLYKYDHKVGRYISLEKIIEDSKSSYYKTLNKSSIGWHEGKHNLFFWLEYFLGTLLAAYKEFEERVGMVKSKKGNKSYRVEQAVKNIIGTFSKDDIRNACPDVSDSTIDRVLRQLKKDNVIEVLGKGRNAKWKRLK</sequence>
<reference evidence="8 12" key="2">
    <citation type="submission" date="2016-10" db="EMBL/GenBank/DDBJ databases">
        <authorList>
            <person name="de Groot N.N."/>
        </authorList>
    </citation>
    <scope>NUCLEOTIDE SEQUENCE [LARGE SCALE GENOMIC DNA]</scope>
    <source>
        <strain evidence="8 12">WG7</strain>
    </source>
</reference>
<evidence type="ECO:0000313" key="11">
    <source>
        <dbReference type="Proteomes" id="UP000198612"/>
    </source>
</evidence>
<evidence type="ECO:0000313" key="14">
    <source>
        <dbReference type="Proteomes" id="UP000247389"/>
    </source>
</evidence>
<evidence type="ECO:0000313" key="8">
    <source>
        <dbReference type="EMBL" id="SDJ30300.1"/>
    </source>
</evidence>
<evidence type="ECO:0000313" key="6">
    <source>
        <dbReference type="EMBL" id="SDC59071.1"/>
    </source>
</evidence>
<dbReference type="Gene3D" id="1.10.3290.10">
    <property type="entry name" value="Fido-like domain"/>
    <property type="match status" value="1"/>
</dbReference>
<organism evidence="6 16">
    <name type="scientific">Halanaerobium congolense</name>
    <dbReference type="NCBI Taxonomy" id="54121"/>
    <lineage>
        <taxon>Bacteria</taxon>
        <taxon>Bacillati</taxon>
        <taxon>Bacillota</taxon>
        <taxon>Clostridia</taxon>
        <taxon>Halanaerobiales</taxon>
        <taxon>Halanaerobiaceae</taxon>
        <taxon>Halanaerobium</taxon>
    </lineage>
</organism>
<evidence type="ECO:0000313" key="10">
    <source>
        <dbReference type="EMBL" id="TDX43680.1"/>
    </source>
</evidence>
<evidence type="ECO:0000313" key="9">
    <source>
        <dbReference type="EMBL" id="SET28002.1"/>
    </source>
</evidence>
<dbReference type="Proteomes" id="UP000295472">
    <property type="component" value="Unassembled WGS sequence"/>
</dbReference>
<evidence type="ECO:0000313" key="7">
    <source>
        <dbReference type="EMBL" id="SDG24955.1"/>
    </source>
</evidence>
<evidence type="ECO:0000256" key="2">
    <source>
        <dbReference type="PIRSR" id="PIRSR640198-2"/>
    </source>
</evidence>